<sequence>MAIFTIDIGGTKCAVGVGDAGSITDLVSWPTEIGGPQHTLDKVTQQFNAFINNGHTFQAVGVCFGGPVNYATNTVYTSVHKAGWDEFNFGTWSNTQLGLPIAIDNDANIGALAEYHFGGYENPESLLYVTISTGIGAGLVINGSLLHGFRNSAGELGHIRITDEPLECQCGRLGCFERVCSGAWLERTHGRPAEVLLAEDAFLSTYAENLARGFADAVLLYNPEVIVIGGGISNAGPRLLERVRITLKKELGSWAHLMPRIEISTLGPSGVHLGAMELARGLL</sequence>
<dbReference type="AlphaFoldDB" id="A0A6J5YUK4"/>
<gene>
    <name evidence="1" type="ORF">UFOPK3770_00230</name>
</gene>
<dbReference type="PANTHER" id="PTHR18964">
    <property type="entry name" value="ROK (REPRESSOR, ORF, KINASE) FAMILY"/>
    <property type="match status" value="1"/>
</dbReference>
<dbReference type="SUPFAM" id="SSF53067">
    <property type="entry name" value="Actin-like ATPase domain"/>
    <property type="match status" value="1"/>
</dbReference>
<dbReference type="PROSITE" id="PS01125">
    <property type="entry name" value="ROK"/>
    <property type="match status" value="1"/>
</dbReference>
<dbReference type="InterPro" id="IPR043129">
    <property type="entry name" value="ATPase_NBD"/>
</dbReference>
<dbReference type="Pfam" id="PF00480">
    <property type="entry name" value="ROK"/>
    <property type="match status" value="1"/>
</dbReference>
<reference evidence="1" key="1">
    <citation type="submission" date="2020-05" db="EMBL/GenBank/DDBJ databases">
        <authorList>
            <person name="Chiriac C."/>
            <person name="Salcher M."/>
            <person name="Ghai R."/>
            <person name="Kavagutti S V."/>
        </authorList>
    </citation>
    <scope>NUCLEOTIDE SEQUENCE</scope>
</reference>
<dbReference type="Gene3D" id="3.30.420.40">
    <property type="match status" value="2"/>
</dbReference>
<name>A0A6J5YUK4_9ZZZZ</name>
<accession>A0A6J5YUK4</accession>
<organism evidence="1">
    <name type="scientific">freshwater metagenome</name>
    <dbReference type="NCBI Taxonomy" id="449393"/>
    <lineage>
        <taxon>unclassified sequences</taxon>
        <taxon>metagenomes</taxon>
        <taxon>ecological metagenomes</taxon>
    </lineage>
</organism>
<protein>
    <submittedName>
        <fullName evidence="1">Unannotated protein</fullName>
    </submittedName>
</protein>
<dbReference type="EMBL" id="CAESAJ010000012">
    <property type="protein sequence ID" value="CAB4331630.1"/>
    <property type="molecule type" value="Genomic_DNA"/>
</dbReference>
<dbReference type="InterPro" id="IPR049874">
    <property type="entry name" value="ROK_cs"/>
</dbReference>
<proteinExistence type="predicted"/>
<dbReference type="InterPro" id="IPR000600">
    <property type="entry name" value="ROK"/>
</dbReference>
<dbReference type="CDD" id="cd23763">
    <property type="entry name" value="ASKHA_ATPase_ROK"/>
    <property type="match status" value="1"/>
</dbReference>
<evidence type="ECO:0000313" key="1">
    <source>
        <dbReference type="EMBL" id="CAB4331630.1"/>
    </source>
</evidence>
<dbReference type="PANTHER" id="PTHR18964:SF173">
    <property type="entry name" value="GLUCOKINASE"/>
    <property type="match status" value="1"/>
</dbReference>